<gene>
    <name evidence="7" type="ORF">MUY27_10110</name>
</gene>
<dbReference type="PANTHER" id="PTHR10057:SF0">
    <property type="entry name" value="TRANSLOCATOR PROTEIN"/>
    <property type="match status" value="1"/>
</dbReference>
<dbReference type="PIRSF" id="PIRSF005859">
    <property type="entry name" value="PBR"/>
    <property type="match status" value="1"/>
</dbReference>
<feature type="transmembrane region" description="Helical" evidence="6">
    <location>
        <begin position="51"/>
        <end position="73"/>
    </location>
</feature>
<name>A0A9X2BD97_9SPHI</name>
<feature type="transmembrane region" description="Helical" evidence="6">
    <location>
        <begin position="109"/>
        <end position="130"/>
    </location>
</feature>
<evidence type="ECO:0000256" key="1">
    <source>
        <dbReference type="ARBA" id="ARBA00004141"/>
    </source>
</evidence>
<sequence>MSSPKNKIQILPLVLNLLIPLAIGFVASLYTRPEIPGWYRQLHKPSFTPPSWLFAPVWTSLYILMGIAAYMVWKNRNNPAFKKAAWVYIAQLVFNFSWSIIFFGNHEILGALTIIVTLWVLILLNIITFAKISKTAAWLLVPYLLWVSYATALNTAIYLLNK</sequence>
<accession>A0A9X2BD97</accession>
<feature type="transmembrane region" description="Helical" evidence="6">
    <location>
        <begin position="137"/>
        <end position="160"/>
    </location>
</feature>
<dbReference type="EMBL" id="JALJEJ010000004">
    <property type="protein sequence ID" value="MCJ8210063.1"/>
    <property type="molecule type" value="Genomic_DNA"/>
</dbReference>
<comment type="subcellular location">
    <subcellularLocation>
        <location evidence="1">Membrane</location>
        <topology evidence="1">Multi-pass membrane protein</topology>
    </subcellularLocation>
</comment>
<dbReference type="AlphaFoldDB" id="A0A9X2BD97"/>
<dbReference type="GO" id="GO:0033013">
    <property type="term" value="P:tetrapyrrole metabolic process"/>
    <property type="evidence" value="ECO:0007669"/>
    <property type="project" value="UniProtKB-ARBA"/>
</dbReference>
<evidence type="ECO:0000256" key="3">
    <source>
        <dbReference type="ARBA" id="ARBA00022692"/>
    </source>
</evidence>
<evidence type="ECO:0000313" key="7">
    <source>
        <dbReference type="EMBL" id="MCJ8210063.1"/>
    </source>
</evidence>
<proteinExistence type="inferred from homology"/>
<dbReference type="FunFam" id="1.20.1260.100:FF:000001">
    <property type="entry name" value="translocator protein 2"/>
    <property type="match status" value="1"/>
</dbReference>
<reference evidence="7" key="1">
    <citation type="submission" date="2022-04" db="EMBL/GenBank/DDBJ databases">
        <title>Mucilaginibacter sp. RS28 isolated from freshwater.</title>
        <authorList>
            <person name="Ko S.-R."/>
        </authorList>
    </citation>
    <scope>NUCLEOTIDE SEQUENCE</scope>
    <source>
        <strain evidence="7">RS28</strain>
    </source>
</reference>
<dbReference type="PANTHER" id="PTHR10057">
    <property type="entry name" value="PERIPHERAL-TYPE BENZODIAZEPINE RECEPTOR"/>
    <property type="match status" value="1"/>
</dbReference>
<evidence type="ECO:0000313" key="8">
    <source>
        <dbReference type="Proteomes" id="UP001139450"/>
    </source>
</evidence>
<dbReference type="Proteomes" id="UP001139450">
    <property type="component" value="Unassembled WGS sequence"/>
</dbReference>
<keyword evidence="8" id="KW-1185">Reference proteome</keyword>
<protein>
    <submittedName>
        <fullName evidence="7">Tryptophan-rich sensory protein</fullName>
    </submittedName>
</protein>
<dbReference type="Pfam" id="PF03073">
    <property type="entry name" value="TspO_MBR"/>
    <property type="match status" value="1"/>
</dbReference>
<dbReference type="RefSeq" id="WP_245129903.1">
    <property type="nucleotide sequence ID" value="NZ_JALJEJ010000004.1"/>
</dbReference>
<organism evidence="7 8">
    <name type="scientific">Mucilaginibacter straminoryzae</name>
    <dbReference type="NCBI Taxonomy" id="2932774"/>
    <lineage>
        <taxon>Bacteria</taxon>
        <taxon>Pseudomonadati</taxon>
        <taxon>Bacteroidota</taxon>
        <taxon>Sphingobacteriia</taxon>
        <taxon>Sphingobacteriales</taxon>
        <taxon>Sphingobacteriaceae</taxon>
        <taxon>Mucilaginibacter</taxon>
    </lineage>
</organism>
<dbReference type="CDD" id="cd15904">
    <property type="entry name" value="TSPO_MBR"/>
    <property type="match status" value="1"/>
</dbReference>
<dbReference type="InterPro" id="IPR004307">
    <property type="entry name" value="TspO_MBR"/>
</dbReference>
<keyword evidence="4 6" id="KW-1133">Transmembrane helix</keyword>
<comment type="similarity">
    <text evidence="2">Belongs to the TspO/BZRP family.</text>
</comment>
<keyword evidence="3 6" id="KW-0812">Transmembrane</keyword>
<evidence type="ECO:0000256" key="4">
    <source>
        <dbReference type="ARBA" id="ARBA00022989"/>
    </source>
</evidence>
<evidence type="ECO:0000256" key="5">
    <source>
        <dbReference type="ARBA" id="ARBA00023136"/>
    </source>
</evidence>
<comment type="caution">
    <text evidence="7">The sequence shown here is derived from an EMBL/GenBank/DDBJ whole genome shotgun (WGS) entry which is preliminary data.</text>
</comment>
<feature type="transmembrane region" description="Helical" evidence="6">
    <location>
        <begin position="85"/>
        <end position="103"/>
    </location>
</feature>
<feature type="transmembrane region" description="Helical" evidence="6">
    <location>
        <begin position="12"/>
        <end position="31"/>
    </location>
</feature>
<keyword evidence="5 6" id="KW-0472">Membrane</keyword>
<evidence type="ECO:0000256" key="6">
    <source>
        <dbReference type="SAM" id="Phobius"/>
    </source>
</evidence>
<dbReference type="GO" id="GO:0016020">
    <property type="term" value="C:membrane"/>
    <property type="evidence" value="ECO:0007669"/>
    <property type="project" value="UniProtKB-SubCell"/>
</dbReference>
<dbReference type="Gene3D" id="1.20.1260.100">
    <property type="entry name" value="TspO/MBR protein"/>
    <property type="match status" value="1"/>
</dbReference>
<dbReference type="InterPro" id="IPR038330">
    <property type="entry name" value="TspO/MBR-related_sf"/>
</dbReference>
<evidence type="ECO:0000256" key="2">
    <source>
        <dbReference type="ARBA" id="ARBA00007524"/>
    </source>
</evidence>